<evidence type="ECO:0000256" key="5">
    <source>
        <dbReference type="ARBA" id="ARBA00022741"/>
    </source>
</evidence>
<sequence length="551" mass="62335">MTGDSLFWADKYARQVIERVESEPALQKIAKKKGYICLDEKTPSGHIHIGSGRGWIIHDLVAKALRDLGVKGRFILSSDDIDPMDKPPAGLDSKKYEQYMGVPFYKIPSPESRYKSYADYYFRECTDKFEEFGIEAELESTGNWYERGDFNPTIKTALDNHEKIRSIYERIYKKTVASDKLPFNPICENCGKIGTTVAYEWNSDTEMLKYRCAPDIVKWAQGCGHDGEISPYDGNGKLPWKVEWAAKWPTVGVLFETAGKDHFTVGGSRTVAIAICDEVFDYTPPIPSSRKEIGGAYEFFNIGGKKMSTSKGEGVGFAEIAEKIPPKLLRYLLVRTRPHAALDFDPFGTNKLLLLAESYDKCERIYYGEEKADNDREEAHEKRVYELSNPGAVSTQILPQIPFGYASMVVQACNFDIDSAIDKLKQSEYIPEKLSKEGLGHLKERLEMAGSWVSHYAPDEYKFTLLDKLQKGLKIESAEKNAILNIVSKIDISSEKELEALIYETAKELGSPGNFFRTFYIVLLGKEKGPRLASFLKTLSQERVEKLTKYL</sequence>
<keyword evidence="8 10" id="KW-0030">Aminoacyl-tRNA synthetase</keyword>
<dbReference type="SUPFAM" id="SSF52374">
    <property type="entry name" value="Nucleotidylyl transferase"/>
    <property type="match status" value="1"/>
</dbReference>
<name>A0A832V017_9ARCH</name>
<dbReference type="Pfam" id="PF01921">
    <property type="entry name" value="tRNA-synt_1f"/>
    <property type="match status" value="1"/>
</dbReference>
<dbReference type="InterPro" id="IPR002904">
    <property type="entry name" value="Lys-tRNA-ligase"/>
</dbReference>
<dbReference type="InterPro" id="IPR042078">
    <property type="entry name" value="Lys-tRNA-ligase_SC_fold"/>
</dbReference>
<dbReference type="EMBL" id="DVAD01000001">
    <property type="protein sequence ID" value="HIJ99222.1"/>
    <property type="molecule type" value="Genomic_DNA"/>
</dbReference>
<reference evidence="11 12" key="1">
    <citation type="journal article" name="Nat. Commun.">
        <title>Undinarchaeota illuminate DPANN phylogeny and the impact of gene transfer on archaeal evolution.</title>
        <authorList>
            <person name="Dombrowski N."/>
            <person name="Williams T.A."/>
            <person name="Sun J."/>
            <person name="Woodcroft B.J."/>
            <person name="Lee J.H."/>
            <person name="Minh B.Q."/>
            <person name="Rinke C."/>
            <person name="Spang A."/>
        </authorList>
    </citation>
    <scope>NUCLEOTIDE SEQUENCE [LARGE SCALE GENOMIC DNA]</scope>
    <source>
        <strain evidence="11">MAG_bin17</strain>
    </source>
</reference>
<keyword evidence="7 10" id="KW-0648">Protein biosynthesis</keyword>
<evidence type="ECO:0000256" key="10">
    <source>
        <dbReference type="HAMAP-Rule" id="MF_00177"/>
    </source>
</evidence>
<evidence type="ECO:0000256" key="3">
    <source>
        <dbReference type="ARBA" id="ARBA00022490"/>
    </source>
</evidence>
<dbReference type="InterPro" id="IPR008925">
    <property type="entry name" value="aa_tRNA-synth_I_cd-bd_sf"/>
</dbReference>
<keyword evidence="12" id="KW-1185">Reference proteome</keyword>
<keyword evidence="5 10" id="KW-0547">Nucleotide-binding</keyword>
<comment type="subcellular location">
    <subcellularLocation>
        <location evidence="1 10">Cytoplasm</location>
    </subcellularLocation>
</comment>
<dbReference type="Gene3D" id="6.10.20.10">
    <property type="entry name" value="Lysine tRNA ligase, stem contact fold domain"/>
    <property type="match status" value="1"/>
</dbReference>
<dbReference type="Gene3D" id="3.40.50.620">
    <property type="entry name" value="HUPs"/>
    <property type="match status" value="2"/>
</dbReference>
<gene>
    <name evidence="10 11" type="primary">lysS</name>
    <name evidence="11" type="ORF">H1011_00135</name>
</gene>
<dbReference type="AlphaFoldDB" id="A0A832V017"/>
<evidence type="ECO:0000256" key="8">
    <source>
        <dbReference type="ARBA" id="ARBA00023146"/>
    </source>
</evidence>
<accession>A0A832V017</accession>
<dbReference type="EC" id="6.1.1.6" evidence="10"/>
<organism evidence="11 12">
    <name type="scientific">Candidatus Undinarchaeum marinum</name>
    <dbReference type="NCBI Taxonomy" id="2756141"/>
    <lineage>
        <taxon>Archaea</taxon>
        <taxon>Candidatus Undinarchaeota</taxon>
        <taxon>Candidatus Undinarchaeia</taxon>
        <taxon>Candidatus Undinarchaeales</taxon>
        <taxon>Candidatus Undinarchaeaceae</taxon>
        <taxon>Candidatus Undinarchaeum</taxon>
    </lineage>
</organism>
<evidence type="ECO:0000256" key="7">
    <source>
        <dbReference type="ARBA" id="ARBA00022917"/>
    </source>
</evidence>
<dbReference type="NCBIfam" id="TIGR00467">
    <property type="entry name" value="lysS_arch"/>
    <property type="match status" value="1"/>
</dbReference>
<dbReference type="HAMAP" id="MF_00177">
    <property type="entry name" value="Lys_tRNA_synth_class1"/>
    <property type="match status" value="1"/>
</dbReference>
<evidence type="ECO:0000256" key="6">
    <source>
        <dbReference type="ARBA" id="ARBA00022840"/>
    </source>
</evidence>
<proteinExistence type="inferred from homology"/>
<dbReference type="Proteomes" id="UP000604391">
    <property type="component" value="Unassembled WGS sequence"/>
</dbReference>
<dbReference type="Gene3D" id="1.10.10.350">
    <property type="match status" value="1"/>
</dbReference>
<dbReference type="PANTHER" id="PTHR37940">
    <property type="entry name" value="LYSINE--TRNA LIGASE"/>
    <property type="match status" value="1"/>
</dbReference>
<evidence type="ECO:0000256" key="2">
    <source>
        <dbReference type="ARBA" id="ARBA00005594"/>
    </source>
</evidence>
<comment type="similarity">
    <text evidence="2 10">Belongs to the class-I aminoacyl-tRNA synthetase family.</text>
</comment>
<dbReference type="GO" id="GO:0006430">
    <property type="term" value="P:lysyl-tRNA aminoacylation"/>
    <property type="evidence" value="ECO:0007669"/>
    <property type="project" value="UniProtKB-UniRule"/>
</dbReference>
<evidence type="ECO:0000313" key="11">
    <source>
        <dbReference type="EMBL" id="HIJ99222.1"/>
    </source>
</evidence>
<protein>
    <recommendedName>
        <fullName evidence="10">Lysine--tRNA ligase</fullName>
        <ecNumber evidence="10">6.1.1.6</ecNumber>
    </recommendedName>
    <alternativeName>
        <fullName evidence="10">Lysyl-tRNA synthetase</fullName>
        <shortName evidence="10">LysRS</shortName>
    </alternativeName>
</protein>
<dbReference type="GO" id="GO:0005524">
    <property type="term" value="F:ATP binding"/>
    <property type="evidence" value="ECO:0007669"/>
    <property type="project" value="UniProtKB-UniRule"/>
</dbReference>
<feature type="short sequence motif" description="'HIGH' region" evidence="10">
    <location>
        <begin position="43"/>
        <end position="51"/>
    </location>
</feature>
<evidence type="ECO:0000313" key="12">
    <source>
        <dbReference type="Proteomes" id="UP000604391"/>
    </source>
</evidence>
<keyword evidence="6 10" id="KW-0067">ATP-binding</keyword>
<evidence type="ECO:0000256" key="4">
    <source>
        <dbReference type="ARBA" id="ARBA00022598"/>
    </source>
</evidence>
<dbReference type="PANTHER" id="PTHR37940:SF1">
    <property type="entry name" value="LYSINE--TRNA LIGASE"/>
    <property type="match status" value="1"/>
</dbReference>
<comment type="caution">
    <text evidence="11">The sequence shown here is derived from an EMBL/GenBank/DDBJ whole genome shotgun (WGS) entry which is preliminary data.</text>
</comment>
<keyword evidence="3 10" id="KW-0963">Cytoplasm</keyword>
<comment type="catalytic activity">
    <reaction evidence="9 10">
        <text>tRNA(Lys) + L-lysine + ATP = L-lysyl-tRNA(Lys) + AMP + diphosphate</text>
        <dbReference type="Rhea" id="RHEA:20792"/>
        <dbReference type="Rhea" id="RHEA-COMP:9696"/>
        <dbReference type="Rhea" id="RHEA-COMP:9697"/>
        <dbReference type="ChEBI" id="CHEBI:30616"/>
        <dbReference type="ChEBI" id="CHEBI:32551"/>
        <dbReference type="ChEBI" id="CHEBI:33019"/>
        <dbReference type="ChEBI" id="CHEBI:78442"/>
        <dbReference type="ChEBI" id="CHEBI:78529"/>
        <dbReference type="ChEBI" id="CHEBI:456215"/>
        <dbReference type="EC" id="6.1.1.6"/>
    </reaction>
</comment>
<dbReference type="Gene3D" id="1.10.10.770">
    <property type="match status" value="1"/>
</dbReference>
<keyword evidence="4 10" id="KW-0436">Ligase</keyword>
<dbReference type="SUPFAM" id="SSF48163">
    <property type="entry name" value="An anticodon-binding domain of class I aminoacyl-tRNA synthetases"/>
    <property type="match status" value="1"/>
</dbReference>
<comment type="caution">
    <text evidence="10">Lacks conserved residue(s) required for the propagation of feature annotation.</text>
</comment>
<dbReference type="GO" id="GO:0005737">
    <property type="term" value="C:cytoplasm"/>
    <property type="evidence" value="ECO:0007669"/>
    <property type="project" value="UniProtKB-SubCell"/>
</dbReference>
<dbReference type="InterPro" id="IPR014729">
    <property type="entry name" value="Rossmann-like_a/b/a_fold"/>
</dbReference>
<evidence type="ECO:0000256" key="9">
    <source>
        <dbReference type="ARBA" id="ARBA00048573"/>
    </source>
</evidence>
<evidence type="ECO:0000256" key="1">
    <source>
        <dbReference type="ARBA" id="ARBA00004496"/>
    </source>
</evidence>
<dbReference type="GO" id="GO:0000049">
    <property type="term" value="F:tRNA binding"/>
    <property type="evidence" value="ECO:0007669"/>
    <property type="project" value="InterPro"/>
</dbReference>
<dbReference type="InterPro" id="IPR020751">
    <property type="entry name" value="aa-tRNA-synth_I_codon-bd_sub2"/>
</dbReference>
<dbReference type="GO" id="GO:0004824">
    <property type="term" value="F:lysine-tRNA ligase activity"/>
    <property type="evidence" value="ECO:0007669"/>
    <property type="project" value="UniProtKB-UniRule"/>
</dbReference>